<proteinExistence type="predicted"/>
<accession>A0ABP9EPK9</accession>
<feature type="compositionally biased region" description="Low complexity" evidence="1">
    <location>
        <begin position="98"/>
        <end position="111"/>
    </location>
</feature>
<keyword evidence="3" id="KW-1185">Reference proteome</keyword>
<dbReference type="EMBL" id="BAABIS010000001">
    <property type="protein sequence ID" value="GAA4882531.1"/>
    <property type="molecule type" value="Genomic_DNA"/>
</dbReference>
<reference evidence="3" key="1">
    <citation type="journal article" date="2019" name="Int. J. Syst. Evol. Microbiol.">
        <title>The Global Catalogue of Microorganisms (GCM) 10K type strain sequencing project: providing services to taxonomists for standard genome sequencing and annotation.</title>
        <authorList>
            <consortium name="The Broad Institute Genomics Platform"/>
            <consortium name="The Broad Institute Genome Sequencing Center for Infectious Disease"/>
            <person name="Wu L."/>
            <person name="Ma J."/>
        </authorList>
    </citation>
    <scope>NUCLEOTIDE SEQUENCE [LARGE SCALE GENOMIC DNA]</scope>
    <source>
        <strain evidence="3">JCM 13006</strain>
    </source>
</reference>
<evidence type="ECO:0000313" key="3">
    <source>
        <dbReference type="Proteomes" id="UP001501752"/>
    </source>
</evidence>
<organism evidence="2 3">
    <name type="scientific">Kitasatospora terrestris</name>
    <dbReference type="NCBI Taxonomy" id="258051"/>
    <lineage>
        <taxon>Bacteria</taxon>
        <taxon>Bacillati</taxon>
        <taxon>Actinomycetota</taxon>
        <taxon>Actinomycetes</taxon>
        <taxon>Kitasatosporales</taxon>
        <taxon>Streptomycetaceae</taxon>
        <taxon>Kitasatospora</taxon>
    </lineage>
</organism>
<gene>
    <name evidence="2" type="ORF">GCM10023235_73780</name>
</gene>
<evidence type="ECO:0000313" key="2">
    <source>
        <dbReference type="EMBL" id="GAA4882531.1"/>
    </source>
</evidence>
<feature type="region of interest" description="Disordered" evidence="1">
    <location>
        <begin position="97"/>
        <end position="122"/>
    </location>
</feature>
<sequence>MDGVEQSPQRAGIGMPGVLALGEKHPSPWQLNGGDNDLHLCADLEGLRRARCGPAVHLYEGHQAHDSVRSGIGFLEPAGVLRGSGFGDGPYAAERMAARTSKASAGSASSGRETETRLTMPV</sequence>
<name>A0ABP9EPK9_9ACTN</name>
<evidence type="ECO:0000256" key="1">
    <source>
        <dbReference type="SAM" id="MobiDB-lite"/>
    </source>
</evidence>
<protein>
    <submittedName>
        <fullName evidence="2">Uncharacterized protein</fullName>
    </submittedName>
</protein>
<comment type="caution">
    <text evidence="2">The sequence shown here is derived from an EMBL/GenBank/DDBJ whole genome shotgun (WGS) entry which is preliminary data.</text>
</comment>
<feature type="region of interest" description="Disordered" evidence="1">
    <location>
        <begin position="1"/>
        <end position="26"/>
    </location>
</feature>
<dbReference type="Proteomes" id="UP001501752">
    <property type="component" value="Unassembled WGS sequence"/>
</dbReference>